<organism evidence="1 2">
    <name type="scientific">Gymnopus androsaceus JB14</name>
    <dbReference type="NCBI Taxonomy" id="1447944"/>
    <lineage>
        <taxon>Eukaryota</taxon>
        <taxon>Fungi</taxon>
        <taxon>Dikarya</taxon>
        <taxon>Basidiomycota</taxon>
        <taxon>Agaricomycotina</taxon>
        <taxon>Agaricomycetes</taxon>
        <taxon>Agaricomycetidae</taxon>
        <taxon>Agaricales</taxon>
        <taxon>Marasmiineae</taxon>
        <taxon>Omphalotaceae</taxon>
        <taxon>Gymnopus</taxon>
    </lineage>
</organism>
<evidence type="ECO:0000313" key="1">
    <source>
        <dbReference type="EMBL" id="KAE9400086.1"/>
    </source>
</evidence>
<accession>A0A6A4HPS1</accession>
<gene>
    <name evidence="1" type="ORF">BT96DRAFT_993401</name>
</gene>
<reference evidence="1" key="1">
    <citation type="journal article" date="2019" name="Environ. Microbiol.">
        <title>Fungal ecological strategies reflected in gene transcription - a case study of two litter decomposers.</title>
        <authorList>
            <person name="Barbi F."/>
            <person name="Kohler A."/>
            <person name="Barry K."/>
            <person name="Baskaran P."/>
            <person name="Daum C."/>
            <person name="Fauchery L."/>
            <person name="Ihrmark K."/>
            <person name="Kuo A."/>
            <person name="LaButti K."/>
            <person name="Lipzen A."/>
            <person name="Morin E."/>
            <person name="Grigoriev I.V."/>
            <person name="Henrissat B."/>
            <person name="Lindahl B."/>
            <person name="Martin F."/>
        </authorList>
    </citation>
    <scope>NUCLEOTIDE SEQUENCE</scope>
    <source>
        <strain evidence="1">JB14</strain>
    </source>
</reference>
<dbReference type="AlphaFoldDB" id="A0A6A4HPS1"/>
<name>A0A6A4HPS1_9AGAR</name>
<sequence length="159" mass="17682">MSDAEAEPKSHEAEILLSLTTYTLTTLKAKKPVTTLKKDTGPPKTKSIWFSFKADECNYIILMNTLLVTMGLDTLYKAMDKKSLSCDVETLPEYIVQVKKIIEKETSKPILMLIDGKDISETCLKHKGKKGNTTGEGLGEDSDGKLCQLFDFHMLSLTS</sequence>
<protein>
    <submittedName>
        <fullName evidence="1">Uncharacterized protein</fullName>
    </submittedName>
</protein>
<dbReference type="Proteomes" id="UP000799118">
    <property type="component" value="Unassembled WGS sequence"/>
</dbReference>
<dbReference type="EMBL" id="ML769461">
    <property type="protein sequence ID" value="KAE9400086.1"/>
    <property type="molecule type" value="Genomic_DNA"/>
</dbReference>
<keyword evidence="2" id="KW-1185">Reference proteome</keyword>
<proteinExistence type="predicted"/>
<evidence type="ECO:0000313" key="2">
    <source>
        <dbReference type="Proteomes" id="UP000799118"/>
    </source>
</evidence>